<proteinExistence type="predicted"/>
<dbReference type="GeneID" id="54559633"/>
<reference evidence="2" key="1">
    <citation type="journal article" date="2020" name="Stud. Mycol.">
        <title>101 Dothideomycetes genomes: a test case for predicting lifestyles and emergence of pathogens.</title>
        <authorList>
            <person name="Haridas S."/>
            <person name="Albert R."/>
            <person name="Binder M."/>
            <person name="Bloem J."/>
            <person name="Labutti K."/>
            <person name="Salamov A."/>
            <person name="Andreopoulos B."/>
            <person name="Baker S."/>
            <person name="Barry K."/>
            <person name="Bills G."/>
            <person name="Bluhm B."/>
            <person name="Cannon C."/>
            <person name="Castanera R."/>
            <person name="Culley D."/>
            <person name="Daum C."/>
            <person name="Ezra D."/>
            <person name="Gonzalez J."/>
            <person name="Henrissat B."/>
            <person name="Kuo A."/>
            <person name="Liang C."/>
            <person name="Lipzen A."/>
            <person name="Lutzoni F."/>
            <person name="Magnuson J."/>
            <person name="Mondo S."/>
            <person name="Nolan M."/>
            <person name="Ohm R."/>
            <person name="Pangilinan J."/>
            <person name="Park H.-J."/>
            <person name="Ramirez L."/>
            <person name="Alfaro M."/>
            <person name="Sun H."/>
            <person name="Tritt A."/>
            <person name="Yoshinaga Y."/>
            <person name="Zwiers L.-H."/>
            <person name="Turgeon B."/>
            <person name="Goodwin S."/>
            <person name="Spatafora J."/>
            <person name="Crous P."/>
            <person name="Grigoriev I."/>
        </authorList>
    </citation>
    <scope>NUCLEOTIDE SEQUENCE</scope>
    <source>
        <strain evidence="2">ATCC 36951</strain>
    </source>
</reference>
<evidence type="ECO:0000313" key="2">
    <source>
        <dbReference type="EMBL" id="KAF2167067.1"/>
    </source>
</evidence>
<organism evidence="2 3">
    <name type="scientific">Zasmidium cellare ATCC 36951</name>
    <dbReference type="NCBI Taxonomy" id="1080233"/>
    <lineage>
        <taxon>Eukaryota</taxon>
        <taxon>Fungi</taxon>
        <taxon>Dikarya</taxon>
        <taxon>Ascomycota</taxon>
        <taxon>Pezizomycotina</taxon>
        <taxon>Dothideomycetes</taxon>
        <taxon>Dothideomycetidae</taxon>
        <taxon>Mycosphaerellales</taxon>
        <taxon>Mycosphaerellaceae</taxon>
        <taxon>Zasmidium</taxon>
    </lineage>
</organism>
<sequence>MRLSKKSSPRARLTSPAIELDIERARAHASNQSPEVSPKDTADSTRHSLGMLTAPNSMMDLSESPSGGSRKRRQHRRSDSQVWRPRDASSRQRPSWASIGHHAIVPWRSSFTLEETRSTIRVVEGSEGSEYDVEKDSIWSPLEGETQPLLQEYGPGKGGYGDETGCPADWLGAPRPRLNHPAMPSRCSPSPPTSGTCQESLADSPPAQLKKQVATPRVTEKKSAFVEHLDENREVLKKLGIPYEDGKRRKVSDWFNSLKKISSK</sequence>
<dbReference type="RefSeq" id="XP_033667956.1">
    <property type="nucleotide sequence ID" value="XM_033806361.1"/>
</dbReference>
<dbReference type="AlphaFoldDB" id="A0A6A6CIH3"/>
<protein>
    <submittedName>
        <fullName evidence="2">Uncharacterized protein</fullName>
    </submittedName>
</protein>
<keyword evidence="3" id="KW-1185">Reference proteome</keyword>
<evidence type="ECO:0000313" key="3">
    <source>
        <dbReference type="Proteomes" id="UP000799537"/>
    </source>
</evidence>
<feature type="region of interest" description="Disordered" evidence="1">
    <location>
        <begin position="1"/>
        <end position="99"/>
    </location>
</feature>
<name>A0A6A6CIH3_ZASCE</name>
<feature type="region of interest" description="Disordered" evidence="1">
    <location>
        <begin position="148"/>
        <end position="216"/>
    </location>
</feature>
<evidence type="ECO:0000256" key="1">
    <source>
        <dbReference type="SAM" id="MobiDB-lite"/>
    </source>
</evidence>
<dbReference type="Proteomes" id="UP000799537">
    <property type="component" value="Unassembled WGS sequence"/>
</dbReference>
<feature type="compositionally biased region" description="Basic and acidic residues" evidence="1">
    <location>
        <begin position="37"/>
        <end position="46"/>
    </location>
</feature>
<accession>A0A6A6CIH3</accession>
<gene>
    <name evidence="2" type="ORF">M409DRAFT_22502</name>
</gene>
<dbReference type="EMBL" id="ML993594">
    <property type="protein sequence ID" value="KAF2167067.1"/>
    <property type="molecule type" value="Genomic_DNA"/>
</dbReference>